<keyword evidence="2" id="KW-1185">Reference proteome</keyword>
<organism evidence="1 2">
    <name type="scientific">Methylomicrobium album BG8</name>
    <dbReference type="NCBI Taxonomy" id="686340"/>
    <lineage>
        <taxon>Bacteria</taxon>
        <taxon>Pseudomonadati</taxon>
        <taxon>Pseudomonadota</taxon>
        <taxon>Gammaproteobacteria</taxon>
        <taxon>Methylococcales</taxon>
        <taxon>Methylococcaceae</taxon>
        <taxon>Methylomicrobium</taxon>
    </lineage>
</organism>
<reference evidence="1 2" key="1">
    <citation type="journal article" date="2013" name="Genome Announc.">
        <title>Genome Sequence of the Obligate Gammaproteobacterial Methanotroph Methylomicrobium album Strain BG8.</title>
        <authorList>
            <person name="Kits K.D."/>
            <person name="Kalyuzhnaya M.G."/>
            <person name="Klotz M.G."/>
            <person name="Jetten M.S."/>
            <person name="Op den Camp H.J."/>
            <person name="Vuilleumier S."/>
            <person name="Bringel F."/>
            <person name="Dispirito A.A."/>
            <person name="Murrell J.C."/>
            <person name="Bruce D."/>
            <person name="Cheng J.F."/>
            <person name="Copeland A."/>
            <person name="Goodwin L."/>
            <person name="Hauser L."/>
            <person name="Lajus A."/>
            <person name="Land M.L."/>
            <person name="Lapidus A."/>
            <person name="Lucas S."/>
            <person name="Medigue C."/>
            <person name="Pitluck S."/>
            <person name="Woyke T."/>
            <person name="Zeytun A."/>
            <person name="Stein L.Y."/>
        </authorList>
    </citation>
    <scope>NUCLEOTIDE SEQUENCE [LARGE SCALE GENOMIC DNA]</scope>
    <source>
        <strain evidence="1 2">BG8</strain>
    </source>
</reference>
<proteinExistence type="predicted"/>
<dbReference type="EMBL" id="CM001475">
    <property type="protein sequence ID" value="EIC30025.1"/>
    <property type="molecule type" value="Genomic_DNA"/>
</dbReference>
<gene>
    <name evidence="1" type="ORF">Metal_2287</name>
</gene>
<protein>
    <submittedName>
        <fullName evidence="1">Uncharacterized protein</fullName>
    </submittedName>
</protein>
<evidence type="ECO:0000313" key="2">
    <source>
        <dbReference type="Proteomes" id="UP000005090"/>
    </source>
</evidence>
<accession>H8GGR2</accession>
<dbReference type="HOGENOM" id="CLU_3357037_0_0_6"/>
<evidence type="ECO:0000313" key="1">
    <source>
        <dbReference type="EMBL" id="EIC30025.1"/>
    </source>
</evidence>
<sequence length="36" mass="4237">MAKQYRVRLTEEERTDLEAVVYKGKAAAHKKVQFKN</sequence>
<dbReference type="AlphaFoldDB" id="H8GGR2"/>
<name>H8GGR2_METAL</name>
<dbReference type="Proteomes" id="UP000005090">
    <property type="component" value="Chromosome"/>
</dbReference>